<reference evidence="2 3" key="1">
    <citation type="submission" date="2020-03" db="EMBL/GenBank/DDBJ databases">
        <title>Genomic Encyclopedia of Type Strains, Phase IV (KMG-IV): sequencing the most valuable type-strain genomes for metagenomic binning, comparative biology and taxonomic classification.</title>
        <authorList>
            <person name="Goeker M."/>
        </authorList>
    </citation>
    <scope>NUCLEOTIDE SEQUENCE [LARGE SCALE GENOMIC DNA]</scope>
    <source>
        <strain evidence="2 3">DSM 29762</strain>
    </source>
</reference>
<keyword evidence="3" id="KW-1185">Reference proteome</keyword>
<name>A0A846QVL3_9FLAO</name>
<dbReference type="PANTHER" id="PTHR42815">
    <property type="entry name" value="FAD-BINDING, PUTATIVE (AFU_ORTHOLOGUE AFUA_6G07600)-RELATED"/>
    <property type="match status" value="1"/>
</dbReference>
<dbReference type="AlphaFoldDB" id="A0A846QVL3"/>
<accession>A0A846QVL3</accession>
<dbReference type="InterPro" id="IPR024029">
    <property type="entry name" value="Pyridox_Oxase_FMN-dep"/>
</dbReference>
<dbReference type="Proteomes" id="UP000590442">
    <property type="component" value="Unassembled WGS sequence"/>
</dbReference>
<gene>
    <name evidence="2" type="ORF">GGR42_002832</name>
</gene>
<evidence type="ECO:0000313" key="2">
    <source>
        <dbReference type="EMBL" id="NJB72341.1"/>
    </source>
</evidence>
<dbReference type="NCBIfam" id="TIGR04025">
    <property type="entry name" value="PPOX_FMN_DR2398"/>
    <property type="match status" value="1"/>
</dbReference>
<sequence length="209" mass="23844">MKRKFEDVITNEKDFREIMGHPSELVTRKTIDYIDENCQLFIEQSPFIVISSSDRNGNFDSSPKGDPAGFVKVLDNKTLAVPDRLGNRRADTFMNILQNPKVGLIFLIPGVKETLRVSGEAQIITDKKVLELLAHKNRLPNFAMIVHVEEAFLHCAKCIIRSKLWANVDLNAERKAPTLAKSMVDHGKLDKSYEEMDEIIKNDENTRLY</sequence>
<dbReference type="Gene3D" id="2.30.110.10">
    <property type="entry name" value="Electron Transport, Fmn-binding Protein, Chain A"/>
    <property type="match status" value="1"/>
</dbReference>
<organism evidence="2 3">
    <name type="scientific">Saonia flava</name>
    <dbReference type="NCBI Taxonomy" id="523696"/>
    <lineage>
        <taxon>Bacteria</taxon>
        <taxon>Pseudomonadati</taxon>
        <taxon>Bacteroidota</taxon>
        <taxon>Flavobacteriia</taxon>
        <taxon>Flavobacteriales</taxon>
        <taxon>Flavobacteriaceae</taxon>
        <taxon>Saonia</taxon>
    </lineage>
</organism>
<dbReference type="InterPro" id="IPR011576">
    <property type="entry name" value="Pyridox_Oxase_N"/>
</dbReference>
<dbReference type="EMBL" id="JAATJJ010000002">
    <property type="protein sequence ID" value="NJB72341.1"/>
    <property type="molecule type" value="Genomic_DNA"/>
</dbReference>
<dbReference type="InterPro" id="IPR012349">
    <property type="entry name" value="Split_barrel_FMN-bd"/>
</dbReference>
<proteinExistence type="predicted"/>
<evidence type="ECO:0000313" key="3">
    <source>
        <dbReference type="Proteomes" id="UP000590442"/>
    </source>
</evidence>
<evidence type="ECO:0000259" key="1">
    <source>
        <dbReference type="Pfam" id="PF01243"/>
    </source>
</evidence>
<dbReference type="RefSeq" id="WP_167965273.1">
    <property type="nucleotide sequence ID" value="NZ_JAATJJ010000002.1"/>
</dbReference>
<feature type="domain" description="Pyridoxamine 5'-phosphate oxidase N-terminal" evidence="1">
    <location>
        <begin position="34"/>
        <end position="145"/>
    </location>
</feature>
<dbReference type="Pfam" id="PF01243">
    <property type="entry name" value="PNPOx_N"/>
    <property type="match status" value="1"/>
</dbReference>
<dbReference type="PANTHER" id="PTHR42815:SF2">
    <property type="entry name" value="FAD-BINDING, PUTATIVE (AFU_ORTHOLOGUE AFUA_6G07600)-RELATED"/>
    <property type="match status" value="1"/>
</dbReference>
<dbReference type="SUPFAM" id="SSF50475">
    <property type="entry name" value="FMN-binding split barrel"/>
    <property type="match status" value="1"/>
</dbReference>
<comment type="caution">
    <text evidence="2">The sequence shown here is derived from an EMBL/GenBank/DDBJ whole genome shotgun (WGS) entry which is preliminary data.</text>
</comment>
<protein>
    <recommendedName>
        <fullName evidence="1">Pyridoxamine 5'-phosphate oxidase N-terminal domain-containing protein</fullName>
    </recommendedName>
</protein>